<dbReference type="AlphaFoldDB" id="A0A2T0MDK5"/>
<evidence type="ECO:0000256" key="1">
    <source>
        <dbReference type="SAM" id="MobiDB-lite"/>
    </source>
</evidence>
<accession>A0A2T0MDK5</accession>
<sequence length="49" mass="5309">MGRHAKPGKTKDQPQEPAEDSAQDDDHPGRGRHARDHTLRTAAPPAENG</sequence>
<organism evidence="2 3">
    <name type="scientific">Nonomuraea fuscirosea</name>
    <dbReference type="NCBI Taxonomy" id="1291556"/>
    <lineage>
        <taxon>Bacteria</taxon>
        <taxon>Bacillati</taxon>
        <taxon>Actinomycetota</taxon>
        <taxon>Actinomycetes</taxon>
        <taxon>Streptosporangiales</taxon>
        <taxon>Streptosporangiaceae</taxon>
        <taxon>Nonomuraea</taxon>
    </lineage>
</organism>
<comment type="caution">
    <text evidence="2">The sequence shown here is derived from an EMBL/GenBank/DDBJ whole genome shotgun (WGS) entry which is preliminary data.</text>
</comment>
<evidence type="ECO:0000313" key="3">
    <source>
        <dbReference type="Proteomes" id="UP000238312"/>
    </source>
</evidence>
<keyword evidence="3" id="KW-1185">Reference proteome</keyword>
<reference evidence="2 3" key="1">
    <citation type="submission" date="2018-03" db="EMBL/GenBank/DDBJ databases">
        <title>Genomic Encyclopedia of Type Strains, Phase III (KMG-III): the genomes of soil and plant-associated and newly described type strains.</title>
        <authorList>
            <person name="Whitman W."/>
        </authorList>
    </citation>
    <scope>NUCLEOTIDE SEQUENCE [LARGE SCALE GENOMIC DNA]</scope>
    <source>
        <strain evidence="2 3">CGMCC 4.7104</strain>
    </source>
</reference>
<name>A0A2T0MDK5_9ACTN</name>
<dbReference type="EMBL" id="PVNG01000026">
    <property type="protein sequence ID" value="PRX55602.1"/>
    <property type="molecule type" value="Genomic_DNA"/>
</dbReference>
<dbReference type="Proteomes" id="UP000238312">
    <property type="component" value="Unassembled WGS sequence"/>
</dbReference>
<gene>
    <name evidence="2" type="ORF">B0I32_12662</name>
</gene>
<feature type="region of interest" description="Disordered" evidence="1">
    <location>
        <begin position="1"/>
        <end position="49"/>
    </location>
</feature>
<evidence type="ECO:0000313" key="2">
    <source>
        <dbReference type="EMBL" id="PRX55602.1"/>
    </source>
</evidence>
<dbReference type="RefSeq" id="WP_181308500.1">
    <property type="nucleotide sequence ID" value="NZ_JBFAIB010000011.1"/>
</dbReference>
<proteinExistence type="predicted"/>
<protein>
    <submittedName>
        <fullName evidence="2">Uncharacterized protein</fullName>
    </submittedName>
</protein>